<evidence type="ECO:0000256" key="2">
    <source>
        <dbReference type="ARBA" id="ARBA00023002"/>
    </source>
</evidence>
<dbReference type="EMBL" id="JACXIY010000014">
    <property type="protein sequence ID" value="MBD2869190.1"/>
    <property type="molecule type" value="Genomic_DNA"/>
</dbReference>
<evidence type="ECO:0000259" key="4">
    <source>
        <dbReference type="Pfam" id="PF02894"/>
    </source>
</evidence>
<dbReference type="Gene3D" id="3.40.50.720">
    <property type="entry name" value="NAD(P)-binding Rossmann-like Domain"/>
    <property type="match status" value="1"/>
</dbReference>
<feature type="domain" description="Gfo/Idh/MocA-like oxidoreductase N-terminal" evidence="3">
    <location>
        <begin position="5"/>
        <end position="122"/>
    </location>
</feature>
<dbReference type="Pfam" id="PF01408">
    <property type="entry name" value="GFO_IDH_MocA"/>
    <property type="match status" value="1"/>
</dbReference>
<dbReference type="SUPFAM" id="SSF51735">
    <property type="entry name" value="NAD(P)-binding Rossmann-fold domains"/>
    <property type="match status" value="1"/>
</dbReference>
<dbReference type="Gene3D" id="3.30.360.10">
    <property type="entry name" value="Dihydrodipicolinate Reductase, domain 2"/>
    <property type="match status" value="1"/>
</dbReference>
<dbReference type="Proteomes" id="UP000632125">
    <property type="component" value="Unassembled WGS sequence"/>
</dbReference>
<proteinExistence type="inferred from homology"/>
<evidence type="ECO:0000313" key="6">
    <source>
        <dbReference type="Proteomes" id="UP000632125"/>
    </source>
</evidence>
<dbReference type="GO" id="GO:0016491">
    <property type="term" value="F:oxidoreductase activity"/>
    <property type="evidence" value="ECO:0007669"/>
    <property type="project" value="UniProtKB-KW"/>
</dbReference>
<dbReference type="InterPro" id="IPR004104">
    <property type="entry name" value="Gfo/Idh/MocA-like_OxRdtase_C"/>
</dbReference>
<sequence>MEKAINVGLIGYGFAGRTFHAPVIAAVPELKLAAIVQRSGDSAKERYPWVRIVRDTETLYADPSIDLVVVTTPSTDHYSFAKAALLAGKHVIVEKPFTTTTEEADELIGLAREKGLVLSVFHNRRWDGDFLTVSRLVKQGALGRLTDAEFRWERFSPAANPERWRDSGGPGTGVYYDLGVHFLDQALSLFGTPKQIQADIRAIRDGAVSDDAFDVTLTYENGLRLALRSMLLARVPGPRYTLHGTAGSFVKYGEDPQEKALIAGLAPGTPGWGAEPESSWGTLEADVGGLRYSGRIRTLLGAYQDYFRNVAGAIAGTAELAVKPEEARMAVRLIELGQQSARERRAVEVTP</sequence>
<evidence type="ECO:0000259" key="3">
    <source>
        <dbReference type="Pfam" id="PF01408"/>
    </source>
</evidence>
<organism evidence="5 6">
    <name type="scientific">Paenibacillus arenilitoris</name>
    <dbReference type="NCBI Taxonomy" id="2772299"/>
    <lineage>
        <taxon>Bacteria</taxon>
        <taxon>Bacillati</taxon>
        <taxon>Bacillota</taxon>
        <taxon>Bacilli</taxon>
        <taxon>Bacillales</taxon>
        <taxon>Paenibacillaceae</taxon>
        <taxon>Paenibacillus</taxon>
    </lineage>
</organism>
<feature type="domain" description="Gfo/Idh/MocA-like oxidoreductase C-terminal" evidence="4">
    <location>
        <begin position="136"/>
        <end position="349"/>
    </location>
</feature>
<dbReference type="Pfam" id="PF02894">
    <property type="entry name" value="GFO_IDH_MocA_C"/>
    <property type="match status" value="1"/>
</dbReference>
<dbReference type="InterPro" id="IPR000683">
    <property type="entry name" value="Gfo/Idh/MocA-like_OxRdtase_N"/>
</dbReference>
<dbReference type="GO" id="GO:0000166">
    <property type="term" value="F:nucleotide binding"/>
    <property type="evidence" value="ECO:0007669"/>
    <property type="project" value="InterPro"/>
</dbReference>
<reference evidence="5" key="1">
    <citation type="submission" date="2020-09" db="EMBL/GenBank/DDBJ databases">
        <title>A novel bacterium of genus Paenibacillus, isolated from South China Sea.</title>
        <authorList>
            <person name="Huang H."/>
            <person name="Mo K."/>
            <person name="Hu Y."/>
        </authorList>
    </citation>
    <scope>NUCLEOTIDE SEQUENCE</scope>
    <source>
        <strain evidence="5">IB182493</strain>
    </source>
</reference>
<comment type="caution">
    <text evidence="5">The sequence shown here is derived from an EMBL/GenBank/DDBJ whole genome shotgun (WGS) entry which is preliminary data.</text>
</comment>
<dbReference type="NCBIfam" id="NF008607">
    <property type="entry name" value="PRK11579.1"/>
    <property type="match status" value="1"/>
</dbReference>
<dbReference type="InterPro" id="IPR036291">
    <property type="entry name" value="NAD(P)-bd_dom_sf"/>
</dbReference>
<dbReference type="PANTHER" id="PTHR43708:SF5">
    <property type="entry name" value="CONSERVED EXPRESSED OXIDOREDUCTASE (EUROFUNG)-RELATED"/>
    <property type="match status" value="1"/>
</dbReference>
<comment type="similarity">
    <text evidence="1">Belongs to the Gfo/Idh/MocA family.</text>
</comment>
<evidence type="ECO:0000313" key="5">
    <source>
        <dbReference type="EMBL" id="MBD2869190.1"/>
    </source>
</evidence>
<gene>
    <name evidence="5" type="ORF">IDH41_11440</name>
</gene>
<dbReference type="AlphaFoldDB" id="A0A927CKM1"/>
<keyword evidence="6" id="KW-1185">Reference proteome</keyword>
<dbReference type="RefSeq" id="WP_190861111.1">
    <property type="nucleotide sequence ID" value="NZ_JACXIY010000014.1"/>
</dbReference>
<dbReference type="PANTHER" id="PTHR43708">
    <property type="entry name" value="CONSERVED EXPRESSED OXIDOREDUCTASE (EUROFUNG)"/>
    <property type="match status" value="1"/>
</dbReference>
<protein>
    <submittedName>
        <fullName evidence="5">Oxidoreductase</fullName>
    </submittedName>
</protein>
<evidence type="ECO:0000256" key="1">
    <source>
        <dbReference type="ARBA" id="ARBA00010928"/>
    </source>
</evidence>
<dbReference type="InterPro" id="IPR051317">
    <property type="entry name" value="Gfo/Idh/MocA_oxidoreduct"/>
</dbReference>
<name>A0A927CKM1_9BACL</name>
<keyword evidence="2" id="KW-0560">Oxidoreductase</keyword>
<accession>A0A927CKM1</accession>